<proteinExistence type="predicted"/>
<accession>A0A5J5GNZ3</accession>
<feature type="chain" id="PRO_5023852183" evidence="2">
    <location>
        <begin position="21"/>
        <end position="464"/>
    </location>
</feature>
<feature type="compositionally biased region" description="Low complexity" evidence="1">
    <location>
        <begin position="64"/>
        <end position="77"/>
    </location>
</feature>
<evidence type="ECO:0000313" key="4">
    <source>
        <dbReference type="Proteomes" id="UP000326554"/>
    </source>
</evidence>
<dbReference type="AlphaFoldDB" id="A0A5J5GNZ3"/>
<keyword evidence="2" id="KW-0732">Signal</keyword>
<dbReference type="RefSeq" id="WP_150443250.1">
    <property type="nucleotide sequence ID" value="NZ_VYQE01000001.1"/>
</dbReference>
<dbReference type="EMBL" id="VYQE01000001">
    <property type="protein sequence ID" value="KAA9009765.1"/>
    <property type="molecule type" value="Genomic_DNA"/>
</dbReference>
<reference evidence="3 4" key="1">
    <citation type="submission" date="2019-09" db="EMBL/GenBank/DDBJ databases">
        <authorList>
            <person name="Park J.-S."/>
            <person name="Choi H.-J."/>
        </authorList>
    </citation>
    <scope>NUCLEOTIDE SEQUENCE [LARGE SCALE GENOMIC DNA]</scope>
    <source>
        <strain evidence="3 4">176SS1-4</strain>
    </source>
</reference>
<keyword evidence="4" id="KW-1185">Reference proteome</keyword>
<feature type="region of interest" description="Disordered" evidence="1">
    <location>
        <begin position="64"/>
        <end position="107"/>
    </location>
</feature>
<name>A0A5J5GNZ3_9RHOB</name>
<comment type="caution">
    <text evidence="3">The sequence shown here is derived from an EMBL/GenBank/DDBJ whole genome shotgun (WGS) entry which is preliminary data.</text>
</comment>
<protein>
    <submittedName>
        <fullName evidence="3">Uncharacterized protein</fullName>
    </submittedName>
</protein>
<evidence type="ECO:0000256" key="2">
    <source>
        <dbReference type="SAM" id="SignalP"/>
    </source>
</evidence>
<organism evidence="3 4">
    <name type="scientific">Histidinibacterium aquaticum</name>
    <dbReference type="NCBI Taxonomy" id="2613962"/>
    <lineage>
        <taxon>Bacteria</taxon>
        <taxon>Pseudomonadati</taxon>
        <taxon>Pseudomonadota</taxon>
        <taxon>Alphaproteobacteria</taxon>
        <taxon>Rhodobacterales</taxon>
        <taxon>Paracoccaceae</taxon>
        <taxon>Histidinibacterium</taxon>
    </lineage>
</organism>
<evidence type="ECO:0000256" key="1">
    <source>
        <dbReference type="SAM" id="MobiDB-lite"/>
    </source>
</evidence>
<gene>
    <name evidence="3" type="ORF">F3S47_00400</name>
</gene>
<feature type="signal peptide" evidence="2">
    <location>
        <begin position="1"/>
        <end position="20"/>
    </location>
</feature>
<sequence length="464" mass="48959">MSLKPLCAAALALLPLAAVAQDSGASPVTKDRSLRAAPGTPITVITDLPDVIYEGRLVEPGTQAASASSASMLAPRISPIPPQRPRRLAAVGEGQRRAGAPLPEQPRPELQAMTQGEQQAGRTTCTSYERVIQIVDLIERGETQDALRAAVPCLEQLGASRDVIAMASLAGGLDDLLGEETISAAPIRSFAETGTLTLDHNEQTVTLQQSYETPVVIAFVATERGGQPVNVRVTEASGNDLTLRLQEPNYLDGTHADERVNYLVVEAGTWILPDGTFIEAGVLDSNLLSPQGFKTVQFDAAFDGTPVILSQVQTSNGPDFVTTRQRDADATGFELTMQEEEALNDGGHTAERLGWVAIEAGSGRSGNISWLSGRGSGVTHSGGSVGLGARVDGGVNVIAALSSFAGGNTAWARGRGSTDTAFEIFVEEDESQDDETEHASETVDFFVFDGAGTLGAYDYDDFRE</sequence>
<dbReference type="Proteomes" id="UP000326554">
    <property type="component" value="Unassembled WGS sequence"/>
</dbReference>
<evidence type="ECO:0000313" key="3">
    <source>
        <dbReference type="EMBL" id="KAA9009765.1"/>
    </source>
</evidence>